<evidence type="ECO:0000313" key="2">
    <source>
        <dbReference type="Proteomes" id="UP000008942"/>
    </source>
</evidence>
<proteinExistence type="predicted"/>
<dbReference type="EMBL" id="AILW01000029">
    <property type="protein sequence ID" value="EJF82338.1"/>
    <property type="molecule type" value="Genomic_DNA"/>
</dbReference>
<organism evidence="1 2">
    <name type="scientific">Bartonella elizabethae Re6043vi</name>
    <dbReference type="NCBI Taxonomy" id="1094554"/>
    <lineage>
        <taxon>Bacteria</taxon>
        <taxon>Pseudomonadati</taxon>
        <taxon>Pseudomonadota</taxon>
        <taxon>Alphaproteobacteria</taxon>
        <taxon>Hyphomicrobiales</taxon>
        <taxon>Bartonellaceae</taxon>
        <taxon>Bartonella</taxon>
    </lineage>
</organism>
<evidence type="ECO:0000313" key="1">
    <source>
        <dbReference type="EMBL" id="EJF82338.1"/>
    </source>
</evidence>
<dbReference type="Proteomes" id="UP000008942">
    <property type="component" value="Unassembled WGS sequence"/>
</dbReference>
<sequence>MRHCTPFFRKDRHIAFILSIEAFPCYTSGSTIHEMRTSLEKDFLKQAGEVTKSKLFCFCVLPEGCSLMKAFPSHYDLSTT</sequence>
<gene>
    <name evidence="1" type="ORF">MCU_01541</name>
</gene>
<accession>A0ABN0GIZ3</accession>
<reference evidence="1 2" key="1">
    <citation type="submission" date="2012-03" db="EMBL/GenBank/DDBJ databases">
        <title>The Genome Sequence of Bartonella elizabethae Re6043vi.</title>
        <authorList>
            <consortium name="The Broad Institute Genome Sequencing Platform"/>
            <consortium name="The Broad Institute Genome Sequencing Center for Infectious Disease"/>
            <person name="Feldgarden M."/>
            <person name="Kirby J."/>
            <person name="Kosoy M."/>
            <person name="Birtles R."/>
            <person name="Probert W.S."/>
            <person name="Chiaraviglio L."/>
            <person name="Young S.K."/>
            <person name="Zeng Q."/>
            <person name="Gargeya S."/>
            <person name="Fitzgerald M."/>
            <person name="Haas B."/>
            <person name="Abouelleil A."/>
            <person name="Alvarado L."/>
            <person name="Arachchi H.M."/>
            <person name="Berlin A."/>
            <person name="Chapman S.B."/>
            <person name="Gearin G."/>
            <person name="Goldberg J."/>
            <person name="Griggs A."/>
            <person name="Gujja S."/>
            <person name="Hansen M."/>
            <person name="Heiman D."/>
            <person name="Howarth C."/>
            <person name="Larimer J."/>
            <person name="Lui A."/>
            <person name="MacDonald P.J.P."/>
            <person name="McCowen C."/>
            <person name="Montmayeur A."/>
            <person name="Murphy C."/>
            <person name="Neiman D."/>
            <person name="Pearson M."/>
            <person name="Priest M."/>
            <person name="Roberts A."/>
            <person name="Saif S."/>
            <person name="Shea T."/>
            <person name="Sisk P."/>
            <person name="Stolte C."/>
            <person name="Sykes S."/>
            <person name="Wortman J."/>
            <person name="Nusbaum C."/>
            <person name="Birren B."/>
        </authorList>
    </citation>
    <scope>NUCLEOTIDE SEQUENCE [LARGE SCALE GENOMIC DNA]</scope>
    <source>
        <strain evidence="1 2">Re6043vi</strain>
    </source>
</reference>
<name>A0ABN0GIZ3_BAREL</name>
<comment type="caution">
    <text evidence="1">The sequence shown here is derived from an EMBL/GenBank/DDBJ whole genome shotgun (WGS) entry which is preliminary data.</text>
</comment>
<protein>
    <submittedName>
        <fullName evidence="1">Uncharacterized protein</fullName>
    </submittedName>
</protein>
<keyword evidence="2" id="KW-1185">Reference proteome</keyword>